<dbReference type="EMBL" id="AZBU02000004">
    <property type="protein sequence ID" value="TKR81530.1"/>
    <property type="molecule type" value="Genomic_DNA"/>
</dbReference>
<evidence type="ECO:0000313" key="2">
    <source>
        <dbReference type="EMBL" id="TKR81530.1"/>
    </source>
</evidence>
<feature type="region of interest" description="Disordered" evidence="1">
    <location>
        <begin position="108"/>
        <end position="167"/>
    </location>
</feature>
<reference evidence="2" key="3">
    <citation type="journal article" date="2019" name="G3 (Bethesda)">
        <title>Hybrid Assembly of the Genome of the Entomopathogenic Nematode Steinernema carpocapsae Identifies the X-Chromosome.</title>
        <authorList>
            <person name="Serra L."/>
            <person name="Macchietto M."/>
            <person name="Macias-Munoz A."/>
            <person name="McGill C.J."/>
            <person name="Rodriguez I.M."/>
            <person name="Rodriguez B."/>
            <person name="Murad R."/>
            <person name="Mortazavi A."/>
        </authorList>
    </citation>
    <scope>NUCLEOTIDE SEQUENCE</scope>
    <source>
        <strain evidence="2">ALL</strain>
    </source>
</reference>
<reference evidence="2" key="2">
    <citation type="journal article" date="2015" name="Genome Biol.">
        <title>Comparative genomics of Steinernema reveals deeply conserved gene regulatory networks.</title>
        <authorList>
            <person name="Dillman A.R."/>
            <person name="Macchietto M."/>
            <person name="Porter C.F."/>
            <person name="Rogers A."/>
            <person name="Williams B."/>
            <person name="Antoshechkin I."/>
            <person name="Lee M.M."/>
            <person name="Goodwin Z."/>
            <person name="Lu X."/>
            <person name="Lewis E.E."/>
            <person name="Goodrich-Blair H."/>
            <person name="Stock S.P."/>
            <person name="Adams B.J."/>
            <person name="Sternberg P.W."/>
            <person name="Mortazavi A."/>
        </authorList>
    </citation>
    <scope>NUCLEOTIDE SEQUENCE [LARGE SCALE GENOMIC DNA]</scope>
    <source>
        <strain evidence="2">ALL</strain>
    </source>
</reference>
<feature type="region of interest" description="Disordered" evidence="1">
    <location>
        <begin position="9"/>
        <end position="56"/>
    </location>
</feature>
<name>A0A4U5NFU0_STECR</name>
<evidence type="ECO:0000256" key="1">
    <source>
        <dbReference type="SAM" id="MobiDB-lite"/>
    </source>
</evidence>
<feature type="compositionally biased region" description="Low complexity" evidence="1">
    <location>
        <begin position="112"/>
        <end position="167"/>
    </location>
</feature>
<dbReference type="OrthoDB" id="10573773at2759"/>
<dbReference type="AlphaFoldDB" id="A0A4U5NFU0"/>
<gene>
    <name evidence="2" type="ORF">L596_015386</name>
</gene>
<sequence length="506" mass="53042">MLYQLLPRVRGEPAFPTPLTTTAEPTTSITATDSTTLAPTKEKSTASSAAPSTVPSTTPTVTLVTANVTTETVKVPLNSTTVEFKSTVPLEELIQKTDEEIVKIMSASEDFSTAPSSTTESMTPSTTQSTTTTTIKASTTPSTTTVSNTQSTTTTTTTKASSTSMVTTPTLTTSSTMLTTTTEVLTPKSTSLHITEAPSDVTVIKFSSGSGSAEKQQKAIVERIAAATAAEVDVPAIPEAEEESADEIAFIQEEVTTVKPSPRAQQDVFNLNVDAHPELRHMIAPVSTLVEGMMPLFLKPWIGYSNAVAAGAPLATASKAAGVNQLVDVNPIAPPEMNQQQLLPMNDQNNGFGSALAHVLSQNPENSVRQAPSASQRYIAPQARLQQSDGSYQGCAFRQCDAPSATGTTRGTADHPGTIFADLQPSNSGATSERGPPQVNGQFLVGRRAELQSSAKLLRRQLRSPGTSFSAAAIRVTLVCPKAATADGRIVLSTNGTPEVTTATTR</sequence>
<organism evidence="2">
    <name type="scientific">Steinernema carpocapsae</name>
    <name type="common">Entomopathogenic nematode</name>
    <dbReference type="NCBI Taxonomy" id="34508"/>
    <lineage>
        <taxon>Eukaryota</taxon>
        <taxon>Metazoa</taxon>
        <taxon>Ecdysozoa</taxon>
        <taxon>Nematoda</taxon>
        <taxon>Chromadorea</taxon>
        <taxon>Rhabditida</taxon>
        <taxon>Tylenchina</taxon>
        <taxon>Panagrolaimomorpha</taxon>
        <taxon>Strongyloidoidea</taxon>
        <taxon>Steinernematidae</taxon>
        <taxon>Steinernema</taxon>
    </lineage>
</organism>
<protein>
    <submittedName>
        <fullName evidence="2">Uncharacterized protein</fullName>
    </submittedName>
</protein>
<proteinExistence type="predicted"/>
<reference evidence="2" key="1">
    <citation type="submission" date="2013-11" db="EMBL/GenBank/DDBJ databases">
        <authorList>
            <person name="Sternberg P."/>
            <person name="Dillman A."/>
            <person name="Macchietto M."/>
        </authorList>
    </citation>
    <scope>NUCLEOTIDE SEQUENCE</scope>
    <source>
        <strain evidence="2">ALL</strain>
    </source>
</reference>
<feature type="compositionally biased region" description="Low complexity" evidence="1">
    <location>
        <begin position="13"/>
        <end position="56"/>
    </location>
</feature>
<comment type="caution">
    <text evidence="2">The sequence shown here is derived from an EMBL/GenBank/DDBJ whole genome shotgun (WGS) entry which is preliminary data.</text>
</comment>
<accession>A0A4U5NFU0</accession>